<keyword evidence="2" id="KW-1185">Reference proteome</keyword>
<evidence type="ECO:0000313" key="1">
    <source>
        <dbReference type="EMBL" id="KZO97462.1"/>
    </source>
</evidence>
<sequence length="228" mass="24697">MCRTRVRSIPADRIRGAVASSRIKVTLPHPTSRMAAASNSNIVTWAELMTGPLVPISPEVTAYIASKDVVRVTLAAAWSPVPGSASPLAEWRLHLRVPLTESSSVVVELRPELKAGQDGNNIVFFRVELWENLGGARMETVTFGTMLEDGEDGQGFPTVQVLVKCLIAQGLHRFPVWPGPLDGFFPWCLGALVALSRADYLGEHAVTFAKRKRSSLEVKLPAGSTIGQ</sequence>
<dbReference type="AlphaFoldDB" id="A0A167N8S8"/>
<proteinExistence type="predicted"/>
<name>A0A167N8S8_CALVF</name>
<protein>
    <submittedName>
        <fullName evidence="1">Uncharacterized protein</fullName>
    </submittedName>
</protein>
<gene>
    <name evidence="1" type="ORF">CALVIDRAFT_68305</name>
</gene>
<reference evidence="1 2" key="1">
    <citation type="journal article" date="2016" name="Mol. Biol. Evol.">
        <title>Comparative Genomics of Early-Diverging Mushroom-Forming Fungi Provides Insights into the Origins of Lignocellulose Decay Capabilities.</title>
        <authorList>
            <person name="Nagy L.G."/>
            <person name="Riley R."/>
            <person name="Tritt A."/>
            <person name="Adam C."/>
            <person name="Daum C."/>
            <person name="Floudas D."/>
            <person name="Sun H."/>
            <person name="Yadav J.S."/>
            <person name="Pangilinan J."/>
            <person name="Larsson K.H."/>
            <person name="Matsuura K."/>
            <person name="Barry K."/>
            <person name="Labutti K."/>
            <person name="Kuo R."/>
            <person name="Ohm R.A."/>
            <person name="Bhattacharya S.S."/>
            <person name="Shirouzu T."/>
            <person name="Yoshinaga Y."/>
            <person name="Martin F.M."/>
            <person name="Grigoriev I.V."/>
            <person name="Hibbett D.S."/>
        </authorList>
    </citation>
    <scope>NUCLEOTIDE SEQUENCE [LARGE SCALE GENOMIC DNA]</scope>
    <source>
        <strain evidence="1 2">TUFC12733</strain>
    </source>
</reference>
<organism evidence="1 2">
    <name type="scientific">Calocera viscosa (strain TUFC12733)</name>
    <dbReference type="NCBI Taxonomy" id="1330018"/>
    <lineage>
        <taxon>Eukaryota</taxon>
        <taxon>Fungi</taxon>
        <taxon>Dikarya</taxon>
        <taxon>Basidiomycota</taxon>
        <taxon>Agaricomycotina</taxon>
        <taxon>Dacrymycetes</taxon>
        <taxon>Dacrymycetales</taxon>
        <taxon>Dacrymycetaceae</taxon>
        <taxon>Calocera</taxon>
    </lineage>
</organism>
<accession>A0A167N8S8</accession>
<dbReference type="EMBL" id="KV417279">
    <property type="protein sequence ID" value="KZO97462.1"/>
    <property type="molecule type" value="Genomic_DNA"/>
</dbReference>
<evidence type="ECO:0000313" key="2">
    <source>
        <dbReference type="Proteomes" id="UP000076738"/>
    </source>
</evidence>
<dbReference type="Proteomes" id="UP000076738">
    <property type="component" value="Unassembled WGS sequence"/>
</dbReference>